<protein>
    <submittedName>
        <fullName evidence="2">DUF2235 domain-containing protein</fullName>
    </submittedName>
</protein>
<keyword evidence="3" id="KW-1185">Reference proteome</keyword>
<dbReference type="Proteomes" id="UP000451565">
    <property type="component" value="Unassembled WGS sequence"/>
</dbReference>
<feature type="domain" description="T6SS Phospholipase effector Tle1-like catalytic" evidence="1">
    <location>
        <begin position="51"/>
        <end position="227"/>
    </location>
</feature>
<proteinExistence type="predicted"/>
<organism evidence="2 3">
    <name type="scientific">Glaciimonas soli</name>
    <dbReference type="NCBI Taxonomy" id="2590999"/>
    <lineage>
        <taxon>Bacteria</taxon>
        <taxon>Pseudomonadati</taxon>
        <taxon>Pseudomonadota</taxon>
        <taxon>Betaproteobacteria</taxon>
        <taxon>Burkholderiales</taxon>
        <taxon>Oxalobacteraceae</taxon>
        <taxon>Glaciimonas</taxon>
    </lineage>
</organism>
<evidence type="ECO:0000313" key="3">
    <source>
        <dbReference type="Proteomes" id="UP000451565"/>
    </source>
</evidence>
<sequence length="691" mass="77912">MTAKIRSAPLSIFDRAEACMMPDTTDVACRILKEGKPTTDIPPCQKNVNIGVFFDGTNNNMIRDEPIGSHTNVVKLYKAHKSFDGDGNLKVVGHYKIYAPGVGTRFPENNELREDSDGKAFGWGGQARIIFGLLQVYNAVHQAFNDDIQMFNDQAISAKLKQYTKDVEGNDSLRDPHETRDTRRTWFKKITDELIKKRKEKDQPYIPKITLNVFGFSRGAVQARAFCYWFNDVLVDGMFAGIPAEINFLGIFDSVSSVGTNSSMKLTLPVPFTGHAGWSGEILKPLPGCVKQTVHYIAAHEQRMNFPVTRVTGQNVTEVMYPGVHCDVGGGYGPKEQGKAKSMGQLISQIPLLHMHKAAVTAGVPLLPYCVMDDRLKKDYDIDSDLGTSWSAYMAAFKEAYKGDEKVDPKDPNVLTDDFHKMTQKHMGLFYAYREQYLNDFKAVPCYRPSTPQEQEDAYSYNDYLKIDLAALRLRIFEQGKMMTPYDASAQQRDYALVDPSYPRHNSWLYYRYKNKTPVSNDELWALKEFENPMVGYGAPFLSLLTHQVHDSLAGFYLSGYITNEEKTEQVLKFAKGKAPTTPYNSQVWSNFQALPDDTKNIIYSRVKTLQAADDAPGYRLDVETAKEKASEQTVFSPDEQAALLKDKDGNELFPIQKDSDNLELRPSATLATQTSTRREGGGYLLLRMVY</sequence>
<feature type="domain" description="T6SS Phospholipase effector Tle1-like catalytic" evidence="1">
    <location>
        <begin position="244"/>
        <end position="356"/>
    </location>
</feature>
<dbReference type="EMBL" id="WINI01000002">
    <property type="protein sequence ID" value="MQR00244.1"/>
    <property type="molecule type" value="Genomic_DNA"/>
</dbReference>
<dbReference type="InterPro" id="IPR018712">
    <property type="entry name" value="Tle1-like_cat"/>
</dbReference>
<dbReference type="PANTHER" id="PTHR33840:SF1">
    <property type="entry name" value="TLE1 PHOSPHOLIPASE DOMAIN-CONTAINING PROTEIN"/>
    <property type="match status" value="1"/>
</dbReference>
<dbReference type="RefSeq" id="WP_153233860.1">
    <property type="nucleotide sequence ID" value="NZ_WINI01000002.1"/>
</dbReference>
<dbReference type="PANTHER" id="PTHR33840">
    <property type="match status" value="1"/>
</dbReference>
<dbReference type="OrthoDB" id="4378831at2"/>
<accession>A0A843YR87</accession>
<gene>
    <name evidence="2" type="ORF">GEV47_06080</name>
</gene>
<name>A0A843YR87_9BURK</name>
<comment type="caution">
    <text evidence="2">The sequence shown here is derived from an EMBL/GenBank/DDBJ whole genome shotgun (WGS) entry which is preliminary data.</text>
</comment>
<dbReference type="Pfam" id="PF09994">
    <property type="entry name" value="T6SS_Tle1-like_cat"/>
    <property type="match status" value="2"/>
</dbReference>
<evidence type="ECO:0000313" key="2">
    <source>
        <dbReference type="EMBL" id="MQR00244.1"/>
    </source>
</evidence>
<reference evidence="2 3" key="1">
    <citation type="submission" date="2019-10" db="EMBL/GenBank/DDBJ databases">
        <title>Glaciimonas soli sp. nov., a psychrophilic bacterium isolated from the forest soil of a high elevation mountain in Taiwan.</title>
        <authorList>
            <person name="Wang L.-T."/>
            <person name="Shieh W.Y."/>
        </authorList>
    </citation>
    <scope>NUCLEOTIDE SEQUENCE [LARGE SCALE GENOMIC DNA]</scope>
    <source>
        <strain evidence="2 3">GS1</strain>
    </source>
</reference>
<dbReference type="AlphaFoldDB" id="A0A843YR87"/>
<evidence type="ECO:0000259" key="1">
    <source>
        <dbReference type="Pfam" id="PF09994"/>
    </source>
</evidence>